<organism evidence="1 2">
    <name type="scientific">Burkholderia phage BcepSaruman</name>
    <dbReference type="NCBI Taxonomy" id="2530032"/>
    <lineage>
        <taxon>Viruses</taxon>
        <taxon>Duplodnaviria</taxon>
        <taxon>Heunggongvirae</taxon>
        <taxon>Uroviricota</taxon>
        <taxon>Caudoviricetes</taxon>
        <taxon>Sarumanvirus</taxon>
        <taxon>Sarumanvirus bcepsaruman</taxon>
    </lineage>
</organism>
<dbReference type="Proteomes" id="UP000296455">
    <property type="component" value="Segment"/>
</dbReference>
<gene>
    <name evidence="1" type="ORF">BcepSaruman_398</name>
</gene>
<proteinExistence type="predicted"/>
<dbReference type="EMBL" id="MK552140">
    <property type="protein sequence ID" value="QBX06811.1"/>
    <property type="molecule type" value="Genomic_DNA"/>
</dbReference>
<name>A0A4D5ZD86_9CAUD</name>
<accession>A0A4D5ZD86</accession>
<sequence>MKSKKYEILALAHQLVIASAQYDQHHFLCHAIEGAANILTGRSAGFIDNPAARLTTDEQREYVQAGAELVRFVQSQIKGFNTYESWVAYTLGVPRGSTCNERAKLGRLAWLRHMMGE</sequence>
<protein>
    <submittedName>
        <fullName evidence="1">Uncharacterized protein</fullName>
    </submittedName>
</protein>
<evidence type="ECO:0000313" key="2">
    <source>
        <dbReference type="Proteomes" id="UP000296455"/>
    </source>
</evidence>
<keyword evidence="2" id="KW-1185">Reference proteome</keyword>
<evidence type="ECO:0000313" key="1">
    <source>
        <dbReference type="EMBL" id="QBX06811.1"/>
    </source>
</evidence>
<reference evidence="1 2" key="1">
    <citation type="submission" date="2019-02" db="EMBL/GenBank/DDBJ databases">
        <title>Complete genome sequence of Burkholderia cenocepacia phage BcepSaruman.</title>
        <authorList>
            <person name="Park K."/>
            <person name="Liu M."/>
            <person name="Gill J."/>
        </authorList>
    </citation>
    <scope>NUCLEOTIDE SEQUENCE [LARGE SCALE GENOMIC DNA]</scope>
</reference>